<gene>
    <name evidence="9" type="ORF">SAMN05216199_0909</name>
</gene>
<evidence type="ECO:0000256" key="5">
    <source>
        <dbReference type="ARBA" id="ARBA00022989"/>
    </source>
</evidence>
<dbReference type="PANTHER" id="PTHR42709:SF6">
    <property type="entry name" value="UNDECAPRENYL PHOSPHATE TRANSPORTER A"/>
    <property type="match status" value="1"/>
</dbReference>
<evidence type="ECO:0000256" key="6">
    <source>
        <dbReference type="ARBA" id="ARBA00023136"/>
    </source>
</evidence>
<feature type="domain" description="VTT" evidence="8">
    <location>
        <begin position="16"/>
        <end position="114"/>
    </location>
</feature>
<keyword evidence="5 7" id="KW-1133">Transmembrane helix</keyword>
<accession>A0A1H9RCA5</accession>
<evidence type="ECO:0000256" key="4">
    <source>
        <dbReference type="ARBA" id="ARBA00022692"/>
    </source>
</evidence>
<dbReference type="GO" id="GO:0005886">
    <property type="term" value="C:plasma membrane"/>
    <property type="evidence" value="ECO:0007669"/>
    <property type="project" value="UniProtKB-SubCell"/>
</dbReference>
<dbReference type="InterPro" id="IPR032816">
    <property type="entry name" value="VTT_dom"/>
</dbReference>
<dbReference type="Pfam" id="PF09335">
    <property type="entry name" value="VTT_dom"/>
    <property type="match status" value="1"/>
</dbReference>
<keyword evidence="6 7" id="KW-0472">Membrane</keyword>
<comment type="similarity">
    <text evidence="2">Belongs to the DedA family.</text>
</comment>
<dbReference type="AlphaFoldDB" id="A0A1H9RCA5"/>
<evidence type="ECO:0000256" key="1">
    <source>
        <dbReference type="ARBA" id="ARBA00004651"/>
    </source>
</evidence>
<evidence type="ECO:0000313" key="10">
    <source>
        <dbReference type="Proteomes" id="UP000199019"/>
    </source>
</evidence>
<evidence type="ECO:0000313" key="9">
    <source>
        <dbReference type="EMBL" id="SER69563.1"/>
    </source>
</evidence>
<feature type="transmembrane region" description="Helical" evidence="7">
    <location>
        <begin position="129"/>
        <end position="148"/>
    </location>
</feature>
<dbReference type="Proteomes" id="UP000199019">
    <property type="component" value="Unassembled WGS sequence"/>
</dbReference>
<proteinExistence type="inferred from homology"/>
<dbReference type="EMBL" id="FOHB01000001">
    <property type="protein sequence ID" value="SER69563.1"/>
    <property type="molecule type" value="Genomic_DNA"/>
</dbReference>
<protein>
    <submittedName>
        <fullName evidence="9">Membrane protein DedA, SNARE-associated domain</fullName>
    </submittedName>
</protein>
<organism evidence="9 10">
    <name type="scientific">Pedococcus cremeus</name>
    <dbReference type="NCBI Taxonomy" id="587636"/>
    <lineage>
        <taxon>Bacteria</taxon>
        <taxon>Bacillati</taxon>
        <taxon>Actinomycetota</taxon>
        <taxon>Actinomycetes</taxon>
        <taxon>Micrococcales</taxon>
        <taxon>Intrasporangiaceae</taxon>
        <taxon>Pedococcus</taxon>
    </lineage>
</organism>
<feature type="transmembrane region" description="Helical" evidence="7">
    <location>
        <begin position="67"/>
        <end position="88"/>
    </location>
</feature>
<name>A0A1H9RCA5_9MICO</name>
<keyword evidence="10" id="KW-1185">Reference proteome</keyword>
<evidence type="ECO:0000256" key="2">
    <source>
        <dbReference type="ARBA" id="ARBA00010792"/>
    </source>
</evidence>
<reference evidence="10" key="1">
    <citation type="submission" date="2016-10" db="EMBL/GenBank/DDBJ databases">
        <authorList>
            <person name="Varghese N."/>
            <person name="Submissions S."/>
        </authorList>
    </citation>
    <scope>NUCLEOTIDE SEQUENCE [LARGE SCALE GENOMIC DNA]</scope>
    <source>
        <strain evidence="10">CGMCC 1.6963</strain>
    </source>
</reference>
<keyword evidence="4 7" id="KW-0812">Transmembrane</keyword>
<dbReference type="PANTHER" id="PTHR42709">
    <property type="entry name" value="ALKALINE PHOSPHATASE LIKE PROTEIN"/>
    <property type="match status" value="1"/>
</dbReference>
<feature type="transmembrane region" description="Helical" evidence="7">
    <location>
        <begin position="95"/>
        <end position="117"/>
    </location>
</feature>
<evidence type="ECO:0000256" key="3">
    <source>
        <dbReference type="ARBA" id="ARBA00022475"/>
    </source>
</evidence>
<keyword evidence="3" id="KW-1003">Cell membrane</keyword>
<dbReference type="RefSeq" id="WP_091755681.1">
    <property type="nucleotide sequence ID" value="NZ_FOHB01000001.1"/>
</dbReference>
<dbReference type="OrthoDB" id="3426404at2"/>
<evidence type="ECO:0000259" key="8">
    <source>
        <dbReference type="Pfam" id="PF09335"/>
    </source>
</evidence>
<comment type="subcellular location">
    <subcellularLocation>
        <location evidence="1">Cell membrane</location>
        <topology evidence="1">Multi-pass membrane protein</topology>
    </subcellularLocation>
</comment>
<sequence>MTDAFESWPYAATLAFFFASALVRSNATYWAGRGLRAGGERTRHSRHLDRPAVVAAERFVRRVGAPAVTLSFLTVGFQTAVIAASGALRMPLSRFLPAAVAGSAVWAVVYTTIGFAVVEAWVTGAASPWLLLGLGLVATLWGATALVARRAGRSADGHSERRAAPDGRRSVQG</sequence>
<evidence type="ECO:0000256" key="7">
    <source>
        <dbReference type="SAM" id="Phobius"/>
    </source>
</evidence>
<dbReference type="STRING" id="587636.SAMN05216199_0909"/>
<dbReference type="InterPro" id="IPR051311">
    <property type="entry name" value="DedA_domain"/>
</dbReference>